<dbReference type="InterPro" id="IPR029044">
    <property type="entry name" value="Nucleotide-diphossugar_trans"/>
</dbReference>
<feature type="domain" description="Glycosyltransferase 2-like" evidence="1">
    <location>
        <begin position="5"/>
        <end position="163"/>
    </location>
</feature>
<name>A0A2X0PEK5_9LACT</name>
<evidence type="ECO:0000313" key="4">
    <source>
        <dbReference type="Proteomes" id="UP000279235"/>
    </source>
</evidence>
<evidence type="ECO:0000313" key="2">
    <source>
        <dbReference type="EMBL" id="SPB24825.1"/>
    </source>
</evidence>
<dbReference type="Pfam" id="PF00535">
    <property type="entry name" value="Glycos_transf_2"/>
    <property type="match status" value="1"/>
</dbReference>
<proteinExistence type="predicted"/>
<dbReference type="PANTHER" id="PTHR12526">
    <property type="entry name" value="GLYCOSYLTRANSFERASE"/>
    <property type="match status" value="1"/>
</dbReference>
<keyword evidence="2" id="KW-0808">Transferase</keyword>
<organism evidence="2">
    <name type="scientific">Lactococcus lactis</name>
    <dbReference type="NCBI Taxonomy" id="1358"/>
    <lineage>
        <taxon>Bacteria</taxon>
        <taxon>Bacillati</taxon>
        <taxon>Bacillota</taxon>
        <taxon>Bacilli</taxon>
        <taxon>Lactobacillales</taxon>
        <taxon>Streptococcaceae</taxon>
        <taxon>Lactococcus</taxon>
    </lineage>
</organism>
<dbReference type="SUPFAM" id="SSF53448">
    <property type="entry name" value="Nucleotide-diphospho-sugar transferases"/>
    <property type="match status" value="1"/>
</dbReference>
<dbReference type="PANTHER" id="PTHR12526:SF630">
    <property type="entry name" value="GLYCOSYLTRANSFERASE"/>
    <property type="match status" value="1"/>
</dbReference>
<evidence type="ECO:0000259" key="1">
    <source>
        <dbReference type="Pfam" id="PF00535"/>
    </source>
</evidence>
<dbReference type="AlphaFoldDB" id="A0A2X0PEK5"/>
<dbReference type="EMBL" id="OGTW01000043">
    <property type="protein sequence ID" value="SPB24825.1"/>
    <property type="molecule type" value="Genomic_DNA"/>
</dbReference>
<dbReference type="InterPro" id="IPR001173">
    <property type="entry name" value="Glyco_trans_2-like"/>
</dbReference>
<dbReference type="Gene3D" id="3.40.50.11090">
    <property type="match status" value="1"/>
</dbReference>
<sequence length="679" mass="78253">MKTAVLMATYNGEKFIEKQLDSIRDQVLAPDYVIIRDDGSTDGTVQFVKDYITANNLVGWKIIKNQKNLGWRLNFRQLLIDSQNTDADVIFLSDQDDVWNLEKIKKQVEVLSSHSGIEVLSSDIEFNVSTDQAAIPKSYVFADNYKELSKFPINRFYNVGFRQGMSIAMKKEFIDRFIKYWKEDYDLLPHDSLIQALAGLLEVGYNLNETLAIHNRHAMNASGRHDVTLKSPKKFHIQELYAKHQGYYEIAYKVLQDNNSSLAQLEKKYYEFTKRRVANAKSGNLWKVIVQQVKDWKKYEHRSSQIRDILFVLKRERNQMKDNKKINFILPANYNHAIGGFKIVYQYANWLVEQGFDVSMCYCYAPNEPKAYATFKRVVDTKILKFSNRKTEVTWFPLNNAIKSFYNCIFPSDIPDADIIFATGAKTAPFVSSLSKEKGEKFYFIQNYEAEGFRNKKGFAEKTYNMGMTNIVISNELRAKVLESGAGEPKYLPNFYNHNEFYLENSVEDRKNIICLLNHAQETKRTKFGLEILREVKKVIPDLEVQLFGAYDPLEELENWIHFTKNANTEQLRNKIYGVSKIYLLPSVLEGWVLTGMEAMASGALVVASRIGGIVDYANDANSILVEPDNKKEFVDNIIEILQNDGKRIAVAHKGNEDVKQYVIDKSGERLIKIINGEI</sequence>
<dbReference type="EMBL" id="OGTW02000043">
    <property type="protein sequence ID" value="SPS11097.1"/>
    <property type="molecule type" value="Genomic_DNA"/>
</dbReference>
<dbReference type="Proteomes" id="UP000279235">
    <property type="component" value="Unassembled WGS sequence"/>
</dbReference>
<reference evidence="3" key="2">
    <citation type="submission" date="2018-05" db="EMBL/GenBank/DDBJ databases">
        <authorList>
            <person name="Lanie J.A."/>
            <person name="Ng W.-L."/>
            <person name="Kazmierczak K.M."/>
            <person name="Andrzejewski T.M."/>
            <person name="Davidsen T.M."/>
            <person name="Wayne K.J."/>
            <person name="Tettelin H."/>
            <person name="Glass J.I."/>
            <person name="Rusch D."/>
            <person name="Podicherti R."/>
            <person name="Tsui H.-C.T."/>
            <person name="Winkler M.E."/>
        </authorList>
    </citation>
    <scope>NUCLEOTIDE SEQUENCE</scope>
    <source>
        <strain evidence="3">Lactococcus lactis</strain>
    </source>
</reference>
<reference evidence="2" key="1">
    <citation type="submission" date="2018-01" db="EMBL/GenBank/DDBJ databases">
        <authorList>
            <person name="Gaut B.S."/>
            <person name="Morton B.R."/>
            <person name="Clegg M.T."/>
            <person name="Duvall M.R."/>
        </authorList>
    </citation>
    <scope>NUCLEOTIDE SEQUENCE</scope>
    <source>
        <strain evidence="2">Lactococcus lactis</strain>
    </source>
</reference>
<dbReference type="SUPFAM" id="SSF53756">
    <property type="entry name" value="UDP-Glycosyltransferase/glycogen phosphorylase"/>
    <property type="match status" value="1"/>
</dbReference>
<gene>
    <name evidence="2" type="primary">epsE_1</name>
    <name evidence="2" type="ORF">AMHIJAGA_01030</name>
</gene>
<dbReference type="Gene3D" id="3.40.50.2000">
    <property type="entry name" value="Glycogen Phosphorylase B"/>
    <property type="match status" value="1"/>
</dbReference>
<reference evidence="4" key="3">
    <citation type="submission" date="2018-05" db="EMBL/GenBank/DDBJ databases">
        <authorList>
            <person name="Duru I."/>
        </authorList>
    </citation>
    <scope>NUCLEOTIDE SEQUENCE [LARGE SCALE GENOMIC DNA]</scope>
</reference>
<dbReference type="GO" id="GO:0016740">
    <property type="term" value="F:transferase activity"/>
    <property type="evidence" value="ECO:0007669"/>
    <property type="project" value="UniProtKB-KW"/>
</dbReference>
<accession>A0A2X0PEK5</accession>
<evidence type="ECO:0000313" key="3">
    <source>
        <dbReference type="EMBL" id="SPS11097.1"/>
    </source>
</evidence>
<dbReference type="Gene3D" id="3.90.550.10">
    <property type="entry name" value="Spore Coat Polysaccharide Biosynthesis Protein SpsA, Chain A"/>
    <property type="match status" value="1"/>
</dbReference>
<dbReference type="CDD" id="cd03801">
    <property type="entry name" value="GT4_PimA-like"/>
    <property type="match status" value="1"/>
</dbReference>
<dbReference type="RefSeq" id="WP_127093766.1">
    <property type="nucleotide sequence ID" value="NZ_CP125965.1"/>
</dbReference>
<dbReference type="Pfam" id="PF13692">
    <property type="entry name" value="Glyco_trans_1_4"/>
    <property type="match status" value="1"/>
</dbReference>
<protein>
    <submittedName>
        <fullName evidence="2">Glycosyltransferase EpsE</fullName>
    </submittedName>
</protein>